<keyword evidence="2" id="KW-1185">Reference proteome</keyword>
<dbReference type="Proteomes" id="UP000324222">
    <property type="component" value="Unassembled WGS sequence"/>
</dbReference>
<reference evidence="1 2" key="1">
    <citation type="submission" date="2019-05" db="EMBL/GenBank/DDBJ databases">
        <title>Another draft genome of Portunus trituberculatus and its Hox gene families provides insights of decapod evolution.</title>
        <authorList>
            <person name="Jeong J.-H."/>
            <person name="Song I."/>
            <person name="Kim S."/>
            <person name="Choi T."/>
            <person name="Kim D."/>
            <person name="Ryu S."/>
            <person name="Kim W."/>
        </authorList>
    </citation>
    <scope>NUCLEOTIDE SEQUENCE [LARGE SCALE GENOMIC DNA]</scope>
    <source>
        <tissue evidence="1">Muscle</tissue>
    </source>
</reference>
<dbReference type="AlphaFoldDB" id="A0A5B7HMY1"/>
<protein>
    <submittedName>
        <fullName evidence="1">Uncharacterized protein</fullName>
    </submittedName>
</protein>
<dbReference type="EMBL" id="VSRR010032662">
    <property type="protein sequence ID" value="MPC71306.1"/>
    <property type="molecule type" value="Genomic_DNA"/>
</dbReference>
<proteinExistence type="predicted"/>
<comment type="caution">
    <text evidence="1">The sequence shown here is derived from an EMBL/GenBank/DDBJ whole genome shotgun (WGS) entry which is preliminary data.</text>
</comment>
<gene>
    <name evidence="1" type="ORF">E2C01_065580</name>
</gene>
<accession>A0A5B7HMY1</accession>
<organism evidence="1 2">
    <name type="scientific">Portunus trituberculatus</name>
    <name type="common">Swimming crab</name>
    <name type="synonym">Neptunus trituberculatus</name>
    <dbReference type="NCBI Taxonomy" id="210409"/>
    <lineage>
        <taxon>Eukaryota</taxon>
        <taxon>Metazoa</taxon>
        <taxon>Ecdysozoa</taxon>
        <taxon>Arthropoda</taxon>
        <taxon>Crustacea</taxon>
        <taxon>Multicrustacea</taxon>
        <taxon>Malacostraca</taxon>
        <taxon>Eumalacostraca</taxon>
        <taxon>Eucarida</taxon>
        <taxon>Decapoda</taxon>
        <taxon>Pleocyemata</taxon>
        <taxon>Brachyura</taxon>
        <taxon>Eubrachyura</taxon>
        <taxon>Portunoidea</taxon>
        <taxon>Portunidae</taxon>
        <taxon>Portuninae</taxon>
        <taxon>Portunus</taxon>
    </lineage>
</organism>
<evidence type="ECO:0000313" key="2">
    <source>
        <dbReference type="Proteomes" id="UP000324222"/>
    </source>
</evidence>
<sequence length="63" mass="7376">MTSGAGRASFNQRYRREARRVKGWVTEADTPFHMYTRSLLTPHLRHIRDARGRSMASQLKVEM</sequence>
<evidence type="ECO:0000313" key="1">
    <source>
        <dbReference type="EMBL" id="MPC71306.1"/>
    </source>
</evidence>
<name>A0A5B7HMY1_PORTR</name>